<dbReference type="Gene3D" id="3.40.30.10">
    <property type="entry name" value="Glutaredoxin"/>
    <property type="match status" value="1"/>
</dbReference>
<dbReference type="InterPro" id="IPR036249">
    <property type="entry name" value="Thioredoxin-like_sf"/>
</dbReference>
<dbReference type="InterPro" id="IPR001853">
    <property type="entry name" value="DSBA-like_thioredoxin_dom"/>
</dbReference>
<dbReference type="OrthoDB" id="9799122at2"/>
<dbReference type="AlphaFoldDB" id="A0A2Z6T8J3"/>
<dbReference type="PANTHER" id="PTHR13887">
    <property type="entry name" value="GLUTATHIONE S-TRANSFERASE KAPPA"/>
    <property type="match status" value="1"/>
</dbReference>
<dbReference type="SUPFAM" id="SSF52833">
    <property type="entry name" value="Thioredoxin-like"/>
    <property type="match status" value="1"/>
</dbReference>
<keyword evidence="3" id="KW-1185">Reference proteome</keyword>
<comment type="caution">
    <text evidence="2">The sequence shown here is derived from an EMBL/GenBank/DDBJ whole genome shotgun (WGS) entry which is preliminary data.</text>
</comment>
<dbReference type="RefSeq" id="WP_157964233.1">
    <property type="nucleotide sequence ID" value="NZ_BFBY01000003.1"/>
</dbReference>
<dbReference type="GO" id="GO:0016491">
    <property type="term" value="F:oxidoreductase activity"/>
    <property type="evidence" value="ECO:0007669"/>
    <property type="project" value="InterPro"/>
</dbReference>
<feature type="domain" description="DSBA-like thioredoxin" evidence="1">
    <location>
        <begin position="3"/>
        <end position="207"/>
    </location>
</feature>
<evidence type="ECO:0000313" key="3">
    <source>
        <dbReference type="Proteomes" id="UP000257317"/>
    </source>
</evidence>
<proteinExistence type="predicted"/>
<accession>A0A2Z6T8J3</accession>
<evidence type="ECO:0000313" key="2">
    <source>
        <dbReference type="EMBL" id="GBG04718.1"/>
    </source>
</evidence>
<evidence type="ECO:0000259" key="1">
    <source>
        <dbReference type="Pfam" id="PF01323"/>
    </source>
</evidence>
<dbReference type="Pfam" id="PF01323">
    <property type="entry name" value="DSBA"/>
    <property type="match status" value="1"/>
</dbReference>
<sequence>MNIIVWSDFTSPASYVAQVRLQHVIKALKLNDKVNYQVRAFQINPNASTEAVETNAAKLALAKDITLAKAQQYFERWKKQGQAEGISVEAGYAYATNTLAAHRLVAWIQSVEHDNAKTEALVDGIFKAEFAENKNISDHQVLLDIVKKLGFDVAAAQEVLTTSAYREDVLNQEASFRDLGSYHVPVIIINQKVLEGLQPRQAYARALDPKAGEFVDDYLIK</sequence>
<dbReference type="EMBL" id="BFBY01000003">
    <property type="protein sequence ID" value="GBG04718.1"/>
    <property type="molecule type" value="Genomic_DNA"/>
</dbReference>
<dbReference type="PANTHER" id="PTHR13887:SF41">
    <property type="entry name" value="THIOREDOXIN SUPERFAMILY PROTEIN"/>
    <property type="match status" value="1"/>
</dbReference>
<dbReference type="Proteomes" id="UP000257317">
    <property type="component" value="Unassembled WGS sequence"/>
</dbReference>
<gene>
    <name evidence="2" type="ORF">LrDSM24759_06320</name>
</gene>
<reference evidence="3" key="1">
    <citation type="submission" date="2018-03" db="EMBL/GenBank/DDBJ databases">
        <title>New taxa in the Lactobacillus gasseri group.</title>
        <authorList>
            <person name="Tanizawa Y."/>
            <person name="Tohno M."/>
            <person name="Endo A."/>
            <person name="Arita M."/>
        </authorList>
    </citation>
    <scope>NUCLEOTIDE SEQUENCE [LARGE SCALE GENOMIC DNA]</scope>
    <source>
        <strain evidence="3">DSM 24759</strain>
    </source>
</reference>
<protein>
    <submittedName>
        <fullName evidence="2">DSBA oxidoreductase</fullName>
    </submittedName>
</protein>
<name>A0A2Z6T8J3_9LACO</name>
<organism evidence="2 3">
    <name type="scientific">Lactobacillus rodentium</name>
    <dbReference type="NCBI Taxonomy" id="947835"/>
    <lineage>
        <taxon>Bacteria</taxon>
        <taxon>Bacillati</taxon>
        <taxon>Bacillota</taxon>
        <taxon>Bacilli</taxon>
        <taxon>Lactobacillales</taxon>
        <taxon>Lactobacillaceae</taxon>
        <taxon>Lactobacillus</taxon>
    </lineage>
</organism>